<dbReference type="AlphaFoldDB" id="A0A1Y1HW81"/>
<protein>
    <submittedName>
        <fullName evidence="2">Uncharacterized protein</fullName>
    </submittedName>
</protein>
<dbReference type="Proteomes" id="UP000054558">
    <property type="component" value="Unassembled WGS sequence"/>
</dbReference>
<organism evidence="2 3">
    <name type="scientific">Klebsormidium nitens</name>
    <name type="common">Green alga</name>
    <name type="synonym">Ulothrix nitens</name>
    <dbReference type="NCBI Taxonomy" id="105231"/>
    <lineage>
        <taxon>Eukaryota</taxon>
        <taxon>Viridiplantae</taxon>
        <taxon>Streptophyta</taxon>
        <taxon>Klebsormidiophyceae</taxon>
        <taxon>Klebsormidiales</taxon>
        <taxon>Klebsormidiaceae</taxon>
        <taxon>Klebsormidium</taxon>
    </lineage>
</organism>
<gene>
    <name evidence="2" type="ORF">KFL_000990010</name>
</gene>
<evidence type="ECO:0000313" key="2">
    <source>
        <dbReference type="EMBL" id="GAQ82052.1"/>
    </source>
</evidence>
<proteinExistence type="predicted"/>
<sequence length="85" mass="9694">NLLRPYSPRDYPSLHRFPNRRPDRSNRADAGSYDARFKHARCYDSRPDHSNRAGAGSYDAHSEHAWCHSGLDDAIHGPRTYGSRA</sequence>
<reference evidence="2 3" key="1">
    <citation type="journal article" date="2014" name="Nat. Commun.">
        <title>Klebsormidium flaccidum genome reveals primary factors for plant terrestrial adaptation.</title>
        <authorList>
            <person name="Hori K."/>
            <person name="Maruyama F."/>
            <person name="Fujisawa T."/>
            <person name="Togashi T."/>
            <person name="Yamamoto N."/>
            <person name="Seo M."/>
            <person name="Sato S."/>
            <person name="Yamada T."/>
            <person name="Mori H."/>
            <person name="Tajima N."/>
            <person name="Moriyama T."/>
            <person name="Ikeuchi M."/>
            <person name="Watanabe M."/>
            <person name="Wada H."/>
            <person name="Kobayashi K."/>
            <person name="Saito M."/>
            <person name="Masuda T."/>
            <person name="Sasaki-Sekimoto Y."/>
            <person name="Mashiguchi K."/>
            <person name="Awai K."/>
            <person name="Shimojima M."/>
            <person name="Masuda S."/>
            <person name="Iwai M."/>
            <person name="Nobusawa T."/>
            <person name="Narise T."/>
            <person name="Kondo S."/>
            <person name="Saito H."/>
            <person name="Sato R."/>
            <person name="Murakawa M."/>
            <person name="Ihara Y."/>
            <person name="Oshima-Yamada Y."/>
            <person name="Ohtaka K."/>
            <person name="Satoh M."/>
            <person name="Sonobe K."/>
            <person name="Ishii M."/>
            <person name="Ohtani R."/>
            <person name="Kanamori-Sato M."/>
            <person name="Honoki R."/>
            <person name="Miyazaki D."/>
            <person name="Mochizuki H."/>
            <person name="Umetsu J."/>
            <person name="Higashi K."/>
            <person name="Shibata D."/>
            <person name="Kamiya Y."/>
            <person name="Sato N."/>
            <person name="Nakamura Y."/>
            <person name="Tabata S."/>
            <person name="Ida S."/>
            <person name="Kurokawa K."/>
            <person name="Ohta H."/>
        </authorList>
    </citation>
    <scope>NUCLEOTIDE SEQUENCE [LARGE SCALE GENOMIC DNA]</scope>
    <source>
        <strain evidence="2 3">NIES-2285</strain>
    </source>
</reference>
<name>A0A1Y1HW81_KLENI</name>
<dbReference type="EMBL" id="DF237048">
    <property type="protein sequence ID" value="GAQ82052.1"/>
    <property type="molecule type" value="Genomic_DNA"/>
</dbReference>
<accession>A0A1Y1HW81</accession>
<evidence type="ECO:0000256" key="1">
    <source>
        <dbReference type="SAM" id="MobiDB-lite"/>
    </source>
</evidence>
<dbReference type="OMA" id="HARCYDS"/>
<keyword evidence="3" id="KW-1185">Reference proteome</keyword>
<feature type="non-terminal residue" evidence="2">
    <location>
        <position position="1"/>
    </location>
</feature>
<feature type="region of interest" description="Disordered" evidence="1">
    <location>
        <begin position="1"/>
        <end position="32"/>
    </location>
</feature>
<evidence type="ECO:0000313" key="3">
    <source>
        <dbReference type="Proteomes" id="UP000054558"/>
    </source>
</evidence>